<evidence type="ECO:0000313" key="1">
    <source>
        <dbReference type="EMBL" id="MDR7097595.1"/>
    </source>
</evidence>
<proteinExistence type="predicted"/>
<dbReference type="InterPro" id="IPR050509">
    <property type="entry name" value="CoA-transferase_III"/>
</dbReference>
<dbReference type="EMBL" id="JAVDWE010000036">
    <property type="protein sequence ID" value="MDR7097595.1"/>
    <property type="molecule type" value="Genomic_DNA"/>
</dbReference>
<gene>
    <name evidence="1" type="ORF">J2X09_005371</name>
</gene>
<dbReference type="Pfam" id="PF02515">
    <property type="entry name" value="CoA_transf_3"/>
    <property type="match status" value="1"/>
</dbReference>
<dbReference type="InterPro" id="IPR044855">
    <property type="entry name" value="CoA-Trfase_III_dom3_sf"/>
</dbReference>
<organism evidence="1 2">
    <name type="scientific">Hydrogenophaga laconesensis</name>
    <dbReference type="NCBI Taxonomy" id="1805971"/>
    <lineage>
        <taxon>Bacteria</taxon>
        <taxon>Pseudomonadati</taxon>
        <taxon>Pseudomonadota</taxon>
        <taxon>Betaproteobacteria</taxon>
        <taxon>Burkholderiales</taxon>
        <taxon>Comamonadaceae</taxon>
        <taxon>Hydrogenophaga</taxon>
    </lineage>
</organism>
<sequence>MSLLSGIRVLELGRVPPLEVPGMMLADMGADVIKVESPSSVILSENEEQVARRSYTNRNKRSVFIDLKTEEGVLALKRLAQNSDVLVEGFRPGVLDRLGVGYDALRQVNSRLVYCSMSGYGQTGPDRLKPAHDLNFLARSGVLDLVKSHGDEVSIPLNLVADYGGASLHAALAIMFALFARERGLPGQYIDISYLDCTLALLASTPNLRQLVTKGHTPRAEEGVFCGGYPYYSVYTTRDEERLAVACSEPHLWVNFCDVIGHPELKAFARHEEHYRRSPSDEEAVAKAKVSQRLRERDARDWLEVFDGANVCVSHVQTIDQVLADPHLSSRGMINDHGGRVQFGSPFRLSLLSPCDDRPAPIPGEHTAEVLHSAR</sequence>
<evidence type="ECO:0000313" key="2">
    <source>
        <dbReference type="Proteomes" id="UP001265550"/>
    </source>
</evidence>
<dbReference type="Proteomes" id="UP001265550">
    <property type="component" value="Unassembled WGS sequence"/>
</dbReference>
<dbReference type="RefSeq" id="WP_204735935.1">
    <property type="nucleotide sequence ID" value="NZ_JAVDWE010000036.1"/>
</dbReference>
<comment type="caution">
    <text evidence="1">The sequence shown here is derived from an EMBL/GenBank/DDBJ whole genome shotgun (WGS) entry which is preliminary data.</text>
</comment>
<dbReference type="SUPFAM" id="SSF89796">
    <property type="entry name" value="CoA-transferase family III (CaiB/BaiF)"/>
    <property type="match status" value="1"/>
</dbReference>
<dbReference type="InterPro" id="IPR003673">
    <property type="entry name" value="CoA-Trfase_fam_III"/>
</dbReference>
<keyword evidence="2" id="KW-1185">Reference proteome</keyword>
<name>A0ABU1VJU1_9BURK</name>
<reference evidence="1 2" key="1">
    <citation type="submission" date="2023-07" db="EMBL/GenBank/DDBJ databases">
        <title>Sorghum-associated microbial communities from plants grown in Nebraska, USA.</title>
        <authorList>
            <person name="Schachtman D."/>
        </authorList>
    </citation>
    <scope>NUCLEOTIDE SEQUENCE [LARGE SCALE GENOMIC DNA]</scope>
    <source>
        <strain evidence="1 2">BE240</strain>
    </source>
</reference>
<dbReference type="PANTHER" id="PTHR48228">
    <property type="entry name" value="SUCCINYL-COA--D-CITRAMALATE COA-TRANSFERASE"/>
    <property type="match status" value="1"/>
</dbReference>
<dbReference type="PANTHER" id="PTHR48228:SF5">
    <property type="entry name" value="ALPHA-METHYLACYL-COA RACEMASE"/>
    <property type="match status" value="1"/>
</dbReference>
<accession>A0ABU1VJU1</accession>
<dbReference type="Gene3D" id="3.40.50.10540">
    <property type="entry name" value="Crotonobetainyl-coa:carnitine coa-transferase, domain 1"/>
    <property type="match status" value="1"/>
</dbReference>
<dbReference type="InterPro" id="IPR023606">
    <property type="entry name" value="CoA-Trfase_III_dom_1_sf"/>
</dbReference>
<dbReference type="Gene3D" id="3.30.1540.10">
    <property type="entry name" value="formyl-coa transferase, domain 3"/>
    <property type="match status" value="1"/>
</dbReference>
<protein>
    <submittedName>
        <fullName evidence="1">Crotonobetainyl-CoA:carnitine CoA-transferase CaiB-like acyl-CoA transferase</fullName>
    </submittedName>
</protein>